<dbReference type="PANTHER" id="PTHR33735:SF14">
    <property type="entry name" value="PHAGE CAPSID SCAFFOLDING PROTEIN (GPO) SERINE PEPTIDASE"/>
    <property type="match status" value="1"/>
</dbReference>
<gene>
    <name evidence="2" type="ORF">ILEXP_LOCUS17022</name>
</gene>
<comment type="caution">
    <text evidence="2">The sequence shown here is derived from an EMBL/GenBank/DDBJ whole genome shotgun (WGS) entry which is preliminary data.</text>
</comment>
<proteinExistence type="predicted"/>
<evidence type="ECO:0000256" key="1">
    <source>
        <dbReference type="SAM" id="MobiDB-lite"/>
    </source>
</evidence>
<feature type="region of interest" description="Disordered" evidence="1">
    <location>
        <begin position="202"/>
        <end position="252"/>
    </location>
</feature>
<feature type="compositionally biased region" description="Basic and acidic residues" evidence="1">
    <location>
        <begin position="203"/>
        <end position="252"/>
    </location>
</feature>
<protein>
    <submittedName>
        <fullName evidence="2">Uncharacterized protein</fullName>
    </submittedName>
</protein>
<dbReference type="EMBL" id="CAUOFW020001825">
    <property type="protein sequence ID" value="CAK9149029.1"/>
    <property type="molecule type" value="Genomic_DNA"/>
</dbReference>
<evidence type="ECO:0000313" key="3">
    <source>
        <dbReference type="Proteomes" id="UP001642360"/>
    </source>
</evidence>
<evidence type="ECO:0000313" key="2">
    <source>
        <dbReference type="EMBL" id="CAK9149029.1"/>
    </source>
</evidence>
<reference evidence="2 3" key="1">
    <citation type="submission" date="2024-02" db="EMBL/GenBank/DDBJ databases">
        <authorList>
            <person name="Vignale AGUSTIN F."/>
            <person name="Sosa J E."/>
            <person name="Modenutti C."/>
        </authorList>
    </citation>
    <scope>NUCLEOTIDE SEQUENCE [LARGE SCALE GENOMIC DNA]</scope>
</reference>
<dbReference type="PANTHER" id="PTHR33735">
    <property type="entry name" value="EXPRESSED PROTEIN"/>
    <property type="match status" value="1"/>
</dbReference>
<dbReference type="Proteomes" id="UP001642360">
    <property type="component" value="Unassembled WGS sequence"/>
</dbReference>
<dbReference type="AlphaFoldDB" id="A0ABC8RVS6"/>
<name>A0ABC8RVS6_9AQUA</name>
<keyword evidence="3" id="KW-1185">Reference proteome</keyword>
<organism evidence="2 3">
    <name type="scientific">Ilex paraguariensis</name>
    <name type="common">yerba mate</name>
    <dbReference type="NCBI Taxonomy" id="185542"/>
    <lineage>
        <taxon>Eukaryota</taxon>
        <taxon>Viridiplantae</taxon>
        <taxon>Streptophyta</taxon>
        <taxon>Embryophyta</taxon>
        <taxon>Tracheophyta</taxon>
        <taxon>Spermatophyta</taxon>
        <taxon>Magnoliopsida</taxon>
        <taxon>eudicotyledons</taxon>
        <taxon>Gunneridae</taxon>
        <taxon>Pentapetalae</taxon>
        <taxon>asterids</taxon>
        <taxon>campanulids</taxon>
        <taxon>Aquifoliales</taxon>
        <taxon>Aquifoliaceae</taxon>
        <taxon>Ilex</taxon>
    </lineage>
</organism>
<sequence length="252" mass="27745">MSRSVVFNSLNGFHVKPCPHTFQSFSFNPTRRFIITVHNYGSSFPGNRSSQNLMSSLRAEPIKRTSKMDFAVFAGVQAGGPVPSGPPPNSWKNWILGIVMTVILPLLSHKWGPLLKLKDGIETVVETAEEIAEAVEKVAEEVGKVAEEIADDLPENGKLRNALTFIENVAKETARDAQLADEFIEKVEEVQEKLESFVEEAIDEAKQKSEAEEKSVAEEQSEAAEKSVAEEKSEAAEKSVAEEKSEAAKDQK</sequence>
<accession>A0ABC8RVS6</accession>